<reference evidence="1 2" key="1">
    <citation type="submission" date="2019-04" db="EMBL/GenBank/DDBJ databases">
        <title>Novel bacteriophages capable of disrupting biofilms from clinical strains of Aeromonas hydrophila with intrinsic antibiotic resistance.</title>
        <authorList>
            <person name="Kabwe M."/>
            <person name="Brown T.L."/>
            <person name="Speirs L."/>
            <person name="Ku H."/>
            <person name="Leach M."/>
            <person name="Chan H.T."/>
            <person name="Petrovski S."/>
            <person name="Lock P."/>
            <person name="Tucci J."/>
        </authorList>
    </citation>
    <scope>NUCLEOTIDE SEQUENCE [LARGE SCALE GENOMIC DNA]</scope>
</reference>
<protein>
    <submittedName>
        <fullName evidence="1">Putative virion structural protein</fullName>
    </submittedName>
</protein>
<organism evidence="1 2">
    <name type="scientific">Aeromonas phage LAh10</name>
    <dbReference type="NCBI Taxonomy" id="2591025"/>
    <lineage>
        <taxon>Viruses</taxon>
        <taxon>Duplodnaviria</taxon>
        <taxon>Heunggongvirae</taxon>
        <taxon>Uroviricota</taxon>
        <taxon>Caudoviricetes</taxon>
        <taxon>Chimalliviridae</taxon>
        <taxon>Ludhianavirus</taxon>
        <taxon>Ludhianavirus LAh10</taxon>
    </lineage>
</organism>
<dbReference type="Proteomes" id="UP000318420">
    <property type="component" value="Segment"/>
</dbReference>
<accession>A0A514A1A4</accession>
<keyword evidence="2" id="KW-1185">Reference proteome</keyword>
<gene>
    <name evidence="1" type="ORF">LAh10_130</name>
</gene>
<proteinExistence type="predicted"/>
<sequence length="445" mass="50636">MSNLYSCFAEVAGLVRNGSNSPIGELTNKTKTYAKEPDFYFKKDSPVLLVGFRGVKLDSPENRYEQIPTSHQDPVLTMLDWLYNEAKKGNITDDSNICLQALKTNFSKGWVWKSVGEMVTNSTIWLPSSINFTYEAGGVVHEFKIWMANAAFALEFPYREIYVIGPIPPGDIDYLAEHNYKEVQNRLYEETTDKVQDRVDALVGKTDPYTLRTTYTFNVYDLINKPKFNKAVWTVIYYGNPNDAEEETFEAIRNCILSNSKHPETKWEEVIPDLFNPLEFIAIPHWNELALLNETQRGSTLSPIFTFQGGDALAKKYADFYAEDDIIKSLQIVPSLYKSASVSFVGKPRNNQGRIHIRQVFPDYQLIPSDDSQAGYMSKETHQFVFDLESMLAAAEVNRPTDLPPAGMQRVTIGGRMYLTKRSSVAKITMATRYQFIKDGLVDDE</sequence>
<dbReference type="EMBL" id="MK838116">
    <property type="protein sequence ID" value="QDH47058.1"/>
    <property type="molecule type" value="Genomic_DNA"/>
</dbReference>
<name>A0A514A1A4_9CAUD</name>
<evidence type="ECO:0000313" key="1">
    <source>
        <dbReference type="EMBL" id="QDH47058.1"/>
    </source>
</evidence>
<evidence type="ECO:0000313" key="2">
    <source>
        <dbReference type="Proteomes" id="UP000318420"/>
    </source>
</evidence>